<dbReference type="EMBL" id="HG992979">
    <property type="protein sequence ID" value="CAE7028423.1"/>
    <property type="molecule type" value="Genomic_DNA"/>
</dbReference>
<protein>
    <submittedName>
        <fullName evidence="1">Uncharacterized protein</fullName>
    </submittedName>
</protein>
<sequence>MLHFRRIRVNLIVTDITAAAVRMCLRRVVRLLKERVLSLQEVKIGYSHMNASAAVRDHGFALLFKRKDIAESMCELAPLLRRQQRRERRGYKPPQVWWGVIEAQ</sequence>
<proteinExistence type="predicted"/>
<accession>A0A6S6VZ95</accession>
<name>A0A6S6VZ95_9PLEO</name>
<evidence type="ECO:0000313" key="1">
    <source>
        <dbReference type="EMBL" id="CAE7028423.1"/>
    </source>
</evidence>
<reference evidence="1" key="1">
    <citation type="submission" date="2021-02" db="EMBL/GenBank/DDBJ databases">
        <authorList>
            <person name="Syme A R."/>
            <person name="Syme A R."/>
            <person name="Moolhuijzen P."/>
        </authorList>
    </citation>
    <scope>NUCLEOTIDE SEQUENCE</scope>
    <source>
        <strain evidence="1">W1-1</strain>
    </source>
</reference>
<evidence type="ECO:0000313" key="2">
    <source>
        <dbReference type="Proteomes" id="UP000472372"/>
    </source>
</evidence>
<dbReference type="Proteomes" id="UP000472372">
    <property type="component" value="Chromosome 3"/>
</dbReference>
<organism evidence="1 2">
    <name type="scientific">Pyrenophora teres f. teres</name>
    <dbReference type="NCBI Taxonomy" id="97479"/>
    <lineage>
        <taxon>Eukaryota</taxon>
        <taxon>Fungi</taxon>
        <taxon>Dikarya</taxon>
        <taxon>Ascomycota</taxon>
        <taxon>Pezizomycotina</taxon>
        <taxon>Dothideomycetes</taxon>
        <taxon>Pleosporomycetidae</taxon>
        <taxon>Pleosporales</taxon>
        <taxon>Pleosporineae</taxon>
        <taxon>Pleosporaceae</taxon>
        <taxon>Pyrenophora</taxon>
    </lineage>
</organism>
<dbReference type="AlphaFoldDB" id="A0A6S6VZ95"/>
<gene>
    <name evidence="1" type="ORF">PTTW11_04429</name>
</gene>